<accession>A0ABU2S7B0</accession>
<dbReference type="Proteomes" id="UP001183615">
    <property type="component" value="Unassembled WGS sequence"/>
</dbReference>
<comment type="caution">
    <text evidence="1">The sequence shown here is derived from an EMBL/GenBank/DDBJ whole genome shotgun (WGS) entry which is preliminary data.</text>
</comment>
<organism evidence="1 2">
    <name type="scientific">Streptomyces johnsoniae</name>
    <dbReference type="NCBI Taxonomy" id="3075532"/>
    <lineage>
        <taxon>Bacteria</taxon>
        <taxon>Bacillati</taxon>
        <taxon>Actinomycetota</taxon>
        <taxon>Actinomycetes</taxon>
        <taxon>Kitasatosporales</taxon>
        <taxon>Streptomycetaceae</taxon>
        <taxon>Streptomyces</taxon>
    </lineage>
</organism>
<name>A0ABU2S7B0_9ACTN</name>
<keyword evidence="2" id="KW-1185">Reference proteome</keyword>
<evidence type="ECO:0000313" key="1">
    <source>
        <dbReference type="EMBL" id="MDT0444802.1"/>
    </source>
</evidence>
<evidence type="ECO:0008006" key="3">
    <source>
        <dbReference type="Google" id="ProtNLM"/>
    </source>
</evidence>
<protein>
    <recommendedName>
        <fullName evidence="3">Secreted protein</fullName>
    </recommendedName>
</protein>
<dbReference type="EMBL" id="JAVREV010000011">
    <property type="protein sequence ID" value="MDT0444802.1"/>
    <property type="molecule type" value="Genomic_DNA"/>
</dbReference>
<gene>
    <name evidence="1" type="ORF">RM779_19670</name>
</gene>
<proteinExistence type="predicted"/>
<evidence type="ECO:0000313" key="2">
    <source>
        <dbReference type="Proteomes" id="UP001183615"/>
    </source>
</evidence>
<sequence>MAARPHRSGMDVRLRWWAVALPAAAFAALLMLLVSGGDADAATPDERQPVGRLIQHIHDSLMP</sequence>
<dbReference type="RefSeq" id="WP_311619057.1">
    <property type="nucleotide sequence ID" value="NZ_JAVREV010000011.1"/>
</dbReference>
<reference evidence="2" key="1">
    <citation type="submission" date="2023-07" db="EMBL/GenBank/DDBJ databases">
        <title>30 novel species of actinomycetes from the DSMZ collection.</title>
        <authorList>
            <person name="Nouioui I."/>
        </authorList>
    </citation>
    <scope>NUCLEOTIDE SEQUENCE [LARGE SCALE GENOMIC DNA]</scope>
    <source>
        <strain evidence="2">DSM 41886</strain>
    </source>
</reference>